<comment type="caution">
    <text evidence="6">The sequence shown here is derived from an EMBL/GenBank/DDBJ whole genome shotgun (WGS) entry which is preliminary data.</text>
</comment>
<gene>
    <name evidence="6" type="ORF">HNQ58_000027</name>
</gene>
<keyword evidence="4" id="KW-0472">Membrane</keyword>
<name>A0A7W7V6M3_9GAMM</name>
<comment type="subcellular location">
    <subcellularLocation>
        <location evidence="1">Membrane</location>
        <topology evidence="1">Single-pass membrane protein</topology>
    </subcellularLocation>
</comment>
<dbReference type="GO" id="GO:0005886">
    <property type="term" value="C:plasma membrane"/>
    <property type="evidence" value="ECO:0007669"/>
    <property type="project" value="InterPro"/>
</dbReference>
<dbReference type="AlphaFoldDB" id="A0A7W7V6M3"/>
<dbReference type="EMBL" id="JACHHX010000001">
    <property type="protein sequence ID" value="MBB5014156.1"/>
    <property type="molecule type" value="Genomic_DNA"/>
</dbReference>
<dbReference type="GO" id="GO:0009306">
    <property type="term" value="P:protein secretion"/>
    <property type="evidence" value="ECO:0007669"/>
    <property type="project" value="InterPro"/>
</dbReference>
<keyword evidence="2" id="KW-0812">Transmembrane</keyword>
<proteinExistence type="predicted"/>
<protein>
    <submittedName>
        <fullName evidence="6">Translocation and assembly module TamB</fullName>
    </submittedName>
</protein>
<evidence type="ECO:0000256" key="3">
    <source>
        <dbReference type="ARBA" id="ARBA00022989"/>
    </source>
</evidence>
<dbReference type="Pfam" id="PF04357">
    <property type="entry name" value="TamB"/>
    <property type="match status" value="1"/>
</dbReference>
<dbReference type="PANTHER" id="PTHR36985">
    <property type="entry name" value="TRANSLOCATION AND ASSEMBLY MODULE SUBUNIT TAMB"/>
    <property type="match status" value="1"/>
</dbReference>
<dbReference type="PANTHER" id="PTHR36985:SF1">
    <property type="entry name" value="TRANSLOCATION AND ASSEMBLY MODULE SUBUNIT TAMB"/>
    <property type="match status" value="1"/>
</dbReference>
<dbReference type="RefSeq" id="WP_183946754.1">
    <property type="nucleotide sequence ID" value="NZ_JACHHX010000001.1"/>
</dbReference>
<organism evidence="6 7">
    <name type="scientific">Rehaibacterium terrae</name>
    <dbReference type="NCBI Taxonomy" id="1341696"/>
    <lineage>
        <taxon>Bacteria</taxon>
        <taxon>Pseudomonadati</taxon>
        <taxon>Pseudomonadota</taxon>
        <taxon>Gammaproteobacteria</taxon>
        <taxon>Lysobacterales</taxon>
        <taxon>Lysobacteraceae</taxon>
        <taxon>Rehaibacterium</taxon>
    </lineage>
</organism>
<evidence type="ECO:0000313" key="7">
    <source>
        <dbReference type="Proteomes" id="UP000519004"/>
    </source>
</evidence>
<sequence length="1232" mass="131366">MSRRIRHLLLAVAASLALLSAAAWWLLRSESGRDAVLTRIAAALPEGSLHWARVEGALGRRLVFHDLRWRGADGSEFDAARVELRLAPGALAARRLQVRALRIDDAALRLAVADSDDATPPRWPRALPVLDLPLAIRLDALAVTGFHLSRGDEPLLHAERLDAVAELAHGRLAIDRFELASDSGALRLHGWLDTRDDWRHTLAADWIAATDDAPATLALRSHGDLDALELALDGHAPGPLSLRLSIDEARGAAPRWRLDTDAARVEPERFGLATAAPLRIALRAEGEGADAAIDGELGIDAFAVAIAPSRLAWRDGTLALQPLSLRLQGGALDLDGEIAFDDTPRAELVAKARSLRWPGTDAAPDLRADGDLTLQGTPDAWAVTGEATLRRDDETATLRLRGAGDRERLVLDSYRLATPGGELAGDGELRWSPRLAWRTRAVLRDLDPGWLAPGWDGAIRGEIASHGEARGDDGVAAHVDAPALSGTLRGRPLQARLRADWHGDAGDGELALRLGDSRVEAGGTFGARLGLRATLAPLHLDDLLPGTGGTLRGELALHGAASMPSLRLRLDGEALRLDGQRIGSLGARGELPARGQGGELVLDLREVETAGVQIDSATLALAGSLDALRADARIDSAQAGRLDLAADLARPREGWRGRIDALRYRPPHGPALDLRAPAGFAWDGARGRLDPLCLDAGAASLCAQAAWPGEATLEGRGLPLGLLDPWLADGEIPLVAHGTVELDARWRGDGSGEARLRSQRGGLRLDPQARRDVIGYEALDVDARLARGQLVVTLDATLSEGGRLDGQLDTGLAPDSPLSADLHLALRELTWLELLSTEIAAPRGRLDGTLRLRGTRAAPRLSGDAQLSGFIVELPALGITLDEGEATLIAEDLDRARLDGRLRAGDGVLVAEGRLHTVDGRPRLDLALRGDDLRIADTPDLQATISPELDLQYAGDHLRVRGRVHVPRARIDLERLDTTTRPSPDVVVLDPIDPARGERLAVDTQVVVSLGENVRLIGFGLDGRLAGRLQVRDRHGQAATASGALDVGGRYRAYGRELEIVRGRLSWANTALDNPTLDIRAQRRVDSVTVGLQVRGSALRPHSEIFSEPAMDSSEALSWLVLGRPLRAAGSGEAEQLGAAAFALGAGGNLLAQQVGARLGLDEVGVAESRALGGAAFTVGKYLSPRLFVSYGVSLLGTGQVLTLKYLLARGFDLRIESGTESRASINWRTER</sequence>
<evidence type="ECO:0000313" key="6">
    <source>
        <dbReference type="EMBL" id="MBB5014156.1"/>
    </source>
</evidence>
<reference evidence="6 7" key="1">
    <citation type="submission" date="2020-08" db="EMBL/GenBank/DDBJ databases">
        <title>Genomic Encyclopedia of Type Strains, Phase IV (KMG-IV): sequencing the most valuable type-strain genomes for metagenomic binning, comparative biology and taxonomic classification.</title>
        <authorList>
            <person name="Goeker M."/>
        </authorList>
    </citation>
    <scope>NUCLEOTIDE SEQUENCE [LARGE SCALE GENOMIC DNA]</scope>
    <source>
        <strain evidence="6 7">DSM 25897</strain>
    </source>
</reference>
<keyword evidence="7" id="KW-1185">Reference proteome</keyword>
<dbReference type="InterPro" id="IPR007452">
    <property type="entry name" value="TamB_C"/>
</dbReference>
<keyword evidence="3" id="KW-1133">Transmembrane helix</keyword>
<evidence type="ECO:0000259" key="5">
    <source>
        <dbReference type="Pfam" id="PF04357"/>
    </source>
</evidence>
<dbReference type="GO" id="GO:0097347">
    <property type="term" value="C:TAM protein secretion complex"/>
    <property type="evidence" value="ECO:0007669"/>
    <property type="project" value="TreeGrafter"/>
</dbReference>
<evidence type="ECO:0000256" key="1">
    <source>
        <dbReference type="ARBA" id="ARBA00004167"/>
    </source>
</evidence>
<evidence type="ECO:0000256" key="2">
    <source>
        <dbReference type="ARBA" id="ARBA00022692"/>
    </source>
</evidence>
<dbReference type="Proteomes" id="UP000519004">
    <property type="component" value="Unassembled WGS sequence"/>
</dbReference>
<feature type="domain" description="Translocation and assembly module TamB C-terminal" evidence="5">
    <location>
        <begin position="904"/>
        <end position="1231"/>
    </location>
</feature>
<accession>A0A7W7V6M3</accession>
<evidence type="ECO:0000256" key="4">
    <source>
        <dbReference type="ARBA" id="ARBA00023136"/>
    </source>
</evidence>